<sequence length="470" mass="49783">MSVAPASGTSSRGPSAERCGVRAVTANITSVVCDPYSAVETSLQFSSSSSFRSASPPIDKKGRADVRVFATIAASSESRRVAWGSVSHMSSPPSVRPYPLAHGESEVLHTAGPLPIPARRSAPSSRPASGHRASDSATAAANSEHRSFSTIRDSASPPNVSTFFGGAAAAAGQAARVEETSMCLMRDTASLVDIQTPRSTMNRAAATVQVSPATSPMPLAVPSHPREMEASDSSLPVEFSVVNADRARAAHEWLASLSADTIARYRLVKLTVTQRIYRVYFGKWLSEIRERKTAESLQRLSKDTQTNALRHRSVSCETEFSDVDSFHVSRSISPTVDVIRADVAAAVPPRSAQPSRHVMATPSPSPPREGEGGQRGVSVSCSSAPGFRLQTFARASPSPQSLPSERCTRTISVPSAPPPTDGIAVRTKPAKLVDFGHHSAAPQRSTSHPASVPVVQLPAVVPSPERIFRV</sequence>
<comment type="caution">
    <text evidence="2">The sequence shown here is derived from an EMBL/GenBank/DDBJ whole genome shotgun (WGS) entry which is preliminary data.</text>
</comment>
<feature type="region of interest" description="Disordered" evidence="1">
    <location>
        <begin position="394"/>
        <end position="424"/>
    </location>
</feature>
<dbReference type="GeneID" id="92359355"/>
<reference evidence="2 3" key="1">
    <citation type="submission" date="2021-02" db="EMBL/GenBank/DDBJ databases">
        <title>Leishmania (Mundinia) orientalis Genome sequencing and assembly.</title>
        <authorList>
            <person name="Almutairi H."/>
            <person name="Gatherer D."/>
        </authorList>
    </citation>
    <scope>NUCLEOTIDE SEQUENCE [LARGE SCALE GENOMIC DNA]</scope>
    <source>
        <strain evidence="2">LSCM4</strain>
    </source>
</reference>
<feature type="region of interest" description="Disordered" evidence="1">
    <location>
        <begin position="111"/>
        <end position="155"/>
    </location>
</feature>
<dbReference type="EMBL" id="JAFHLR010000031">
    <property type="protein sequence ID" value="KAG5471856.1"/>
    <property type="molecule type" value="Genomic_DNA"/>
</dbReference>
<feature type="region of interest" description="Disordered" evidence="1">
    <location>
        <begin position="81"/>
        <end position="100"/>
    </location>
</feature>
<keyword evidence="3" id="KW-1185">Reference proteome</keyword>
<accession>A0A836GBI1</accession>
<feature type="compositionally biased region" description="Low complexity" evidence="1">
    <location>
        <begin position="117"/>
        <end position="131"/>
    </location>
</feature>
<feature type="region of interest" description="Disordered" evidence="1">
    <location>
        <begin position="347"/>
        <end position="380"/>
    </location>
</feature>
<evidence type="ECO:0000313" key="2">
    <source>
        <dbReference type="EMBL" id="KAG5471856.1"/>
    </source>
</evidence>
<dbReference type="Proteomes" id="UP000674143">
    <property type="component" value="Chromosome 31"/>
</dbReference>
<organism evidence="2 3">
    <name type="scientific">Leishmania orientalis</name>
    <dbReference type="NCBI Taxonomy" id="2249476"/>
    <lineage>
        <taxon>Eukaryota</taxon>
        <taxon>Discoba</taxon>
        <taxon>Euglenozoa</taxon>
        <taxon>Kinetoplastea</taxon>
        <taxon>Metakinetoplastina</taxon>
        <taxon>Trypanosomatida</taxon>
        <taxon>Trypanosomatidae</taxon>
        <taxon>Leishmaniinae</taxon>
        <taxon>Leishmania</taxon>
    </lineage>
</organism>
<protein>
    <submittedName>
        <fullName evidence="2">Uncharacterized protein</fullName>
    </submittedName>
</protein>
<dbReference type="AlphaFoldDB" id="A0A836GBI1"/>
<evidence type="ECO:0000256" key="1">
    <source>
        <dbReference type="SAM" id="MobiDB-lite"/>
    </source>
</evidence>
<dbReference type="KEGG" id="loi:92359355"/>
<name>A0A836GBI1_9TRYP</name>
<feature type="compositionally biased region" description="Polar residues" evidence="1">
    <location>
        <begin position="397"/>
        <end position="413"/>
    </location>
</feature>
<dbReference type="RefSeq" id="XP_067060973.1">
    <property type="nucleotide sequence ID" value="XM_067205421.1"/>
</dbReference>
<evidence type="ECO:0000313" key="3">
    <source>
        <dbReference type="Proteomes" id="UP000674143"/>
    </source>
</evidence>
<gene>
    <name evidence="2" type="ORF">LSCM4_03415</name>
</gene>
<proteinExistence type="predicted"/>